<keyword evidence="6 7" id="KW-0472">Membrane</keyword>
<feature type="domain" description="ABC transmembrane type-1" evidence="8">
    <location>
        <begin position="138"/>
        <end position="351"/>
    </location>
</feature>
<dbReference type="InterPro" id="IPR000515">
    <property type="entry name" value="MetI-like"/>
</dbReference>
<comment type="subcellular location">
    <subcellularLocation>
        <location evidence="1">Cell membrane</location>
        <topology evidence="1">Multi-pass membrane protein</topology>
    </subcellularLocation>
</comment>
<proteinExistence type="predicted"/>
<feature type="transmembrane region" description="Helical" evidence="7">
    <location>
        <begin position="330"/>
        <end position="350"/>
    </location>
</feature>
<keyword evidence="2" id="KW-0813">Transport</keyword>
<reference evidence="9" key="1">
    <citation type="submission" date="2020-05" db="EMBL/GenBank/DDBJ databases">
        <authorList>
            <person name="Chiriac C."/>
            <person name="Salcher M."/>
            <person name="Ghai R."/>
            <person name="Kavagutti S V."/>
        </authorList>
    </citation>
    <scope>NUCLEOTIDE SEQUENCE</scope>
</reference>
<evidence type="ECO:0000256" key="3">
    <source>
        <dbReference type="ARBA" id="ARBA00022475"/>
    </source>
</evidence>
<feature type="transmembrane region" description="Helical" evidence="7">
    <location>
        <begin position="282"/>
        <end position="301"/>
    </location>
</feature>
<protein>
    <submittedName>
        <fullName evidence="9">Unannotated protein</fullName>
    </submittedName>
</protein>
<organism evidence="9">
    <name type="scientific">freshwater metagenome</name>
    <dbReference type="NCBI Taxonomy" id="449393"/>
    <lineage>
        <taxon>unclassified sequences</taxon>
        <taxon>metagenomes</taxon>
        <taxon>ecological metagenomes</taxon>
    </lineage>
</organism>
<dbReference type="CDD" id="cd06261">
    <property type="entry name" value="TM_PBP2"/>
    <property type="match status" value="1"/>
</dbReference>
<feature type="transmembrane region" description="Helical" evidence="7">
    <location>
        <begin position="224"/>
        <end position="247"/>
    </location>
</feature>
<dbReference type="EMBL" id="CAEZXK010000021">
    <property type="protein sequence ID" value="CAB4689443.1"/>
    <property type="molecule type" value="Genomic_DNA"/>
</dbReference>
<dbReference type="SUPFAM" id="SSF161098">
    <property type="entry name" value="MetI-like"/>
    <property type="match status" value="1"/>
</dbReference>
<evidence type="ECO:0000256" key="7">
    <source>
        <dbReference type="SAM" id="Phobius"/>
    </source>
</evidence>
<dbReference type="PANTHER" id="PTHR30193:SF37">
    <property type="entry name" value="INNER MEMBRANE ABC TRANSPORTER PERMEASE PROTEIN YCJO"/>
    <property type="match status" value="1"/>
</dbReference>
<keyword evidence="4 7" id="KW-0812">Transmembrane</keyword>
<dbReference type="PROSITE" id="PS50928">
    <property type="entry name" value="ABC_TM1"/>
    <property type="match status" value="1"/>
</dbReference>
<dbReference type="Gene3D" id="1.10.3720.10">
    <property type="entry name" value="MetI-like"/>
    <property type="match status" value="1"/>
</dbReference>
<feature type="transmembrane region" description="Helical" evidence="7">
    <location>
        <begin position="175"/>
        <end position="195"/>
    </location>
</feature>
<keyword evidence="3" id="KW-1003">Cell membrane</keyword>
<evidence type="ECO:0000256" key="5">
    <source>
        <dbReference type="ARBA" id="ARBA00022989"/>
    </source>
</evidence>
<name>A0A6J6NYU5_9ZZZZ</name>
<keyword evidence="5 7" id="KW-1133">Transmembrane helix</keyword>
<dbReference type="PANTHER" id="PTHR30193">
    <property type="entry name" value="ABC TRANSPORTER PERMEASE PROTEIN"/>
    <property type="match status" value="1"/>
</dbReference>
<evidence type="ECO:0000256" key="6">
    <source>
        <dbReference type="ARBA" id="ARBA00023136"/>
    </source>
</evidence>
<evidence type="ECO:0000256" key="4">
    <source>
        <dbReference type="ARBA" id="ARBA00022692"/>
    </source>
</evidence>
<dbReference type="Pfam" id="PF00528">
    <property type="entry name" value="BPD_transp_1"/>
    <property type="match status" value="1"/>
</dbReference>
<evidence type="ECO:0000313" key="9">
    <source>
        <dbReference type="EMBL" id="CAB4689443.1"/>
    </source>
</evidence>
<dbReference type="InterPro" id="IPR035906">
    <property type="entry name" value="MetI-like_sf"/>
</dbReference>
<dbReference type="GO" id="GO:0005886">
    <property type="term" value="C:plasma membrane"/>
    <property type="evidence" value="ECO:0007669"/>
    <property type="project" value="UniProtKB-SubCell"/>
</dbReference>
<feature type="transmembrane region" description="Helical" evidence="7">
    <location>
        <begin position="142"/>
        <end position="163"/>
    </location>
</feature>
<feature type="transmembrane region" description="Helical" evidence="7">
    <location>
        <begin position="21"/>
        <end position="49"/>
    </location>
</feature>
<dbReference type="InterPro" id="IPR051393">
    <property type="entry name" value="ABC_transporter_permease"/>
</dbReference>
<dbReference type="GO" id="GO:0055085">
    <property type="term" value="P:transmembrane transport"/>
    <property type="evidence" value="ECO:0007669"/>
    <property type="project" value="InterPro"/>
</dbReference>
<dbReference type="AlphaFoldDB" id="A0A6J6NYU5"/>
<evidence type="ECO:0000256" key="2">
    <source>
        <dbReference type="ARBA" id="ARBA00022448"/>
    </source>
</evidence>
<evidence type="ECO:0000259" key="8">
    <source>
        <dbReference type="PROSITE" id="PS50928"/>
    </source>
</evidence>
<sequence length="359" mass="39497">MVSLNNLNRKLLGQSLKSRSARAGFLFVFPAVSMMLLFLVTPVILAFSLGFTNAKFASPTEPSFIGIENFTEMLSLGQVSVEADPNDENVAYDNLRTYTKPSNASPYAGMQILSESYSADGTQANFTVAGDALFWKSLFNTLVFAAVIAPLQGGLALALALLINSKIRGKVFFRTVYFIPVVTSMVVVSILWIFFYQKDGLANVILDALIPGFEPVSFLTSPDLALPAIIFMSAWQAVGFHMIIWLAGLQTIPAELYEAARVDGANSWQQFRAVTWPGLRTTFVFVLIIISIQAMGVFTQINVMTQGGPLDSTTTFVFHIFREGFRKNDIGYSSALAIVFFVIVVTISAIQRRLTRDKD</sequence>
<accession>A0A6J6NYU5</accession>
<gene>
    <name evidence="9" type="ORF">UFOPK2370_00851</name>
</gene>
<evidence type="ECO:0000256" key="1">
    <source>
        <dbReference type="ARBA" id="ARBA00004651"/>
    </source>
</evidence>